<keyword evidence="2" id="KW-0964">Secreted</keyword>
<comment type="subcellular location">
    <subcellularLocation>
        <location evidence="1">Secreted</location>
    </subcellularLocation>
</comment>
<evidence type="ECO:0000256" key="1">
    <source>
        <dbReference type="ARBA" id="ARBA00004613"/>
    </source>
</evidence>
<evidence type="ECO:0000256" key="3">
    <source>
        <dbReference type="ARBA" id="ARBA00022729"/>
    </source>
</evidence>
<dbReference type="InterPro" id="IPR004275">
    <property type="entry name" value="Frog_antimicrobial_propeptide"/>
</dbReference>
<evidence type="ECO:0000313" key="6">
    <source>
        <dbReference type="EMBL" id="ADP06171.1"/>
    </source>
</evidence>
<proteinExistence type="evidence at transcript level"/>
<reference evidence="6" key="1">
    <citation type="submission" date="2009-10" db="EMBL/GenBank/DDBJ databases">
        <title>The highest antimicrobial peptides diversity, skin antimicrobial peptides peptidomics of Amphibian, Rana andersonii.</title>
        <authorList>
            <person name="Yang X."/>
            <person name="Liang X."/>
            <person name="Zhang Y."/>
            <person name="Lee W.-H."/>
        </authorList>
    </citation>
    <scope>NUCLEOTIDE SEQUENCE</scope>
    <source>
        <tissue evidence="6">Skin</tissue>
    </source>
</reference>
<evidence type="ECO:0000259" key="5">
    <source>
        <dbReference type="Pfam" id="PF03032"/>
    </source>
</evidence>
<evidence type="ECO:0000256" key="2">
    <source>
        <dbReference type="ARBA" id="ARBA00022525"/>
    </source>
</evidence>
<feature type="chain" id="PRO_5003182121" evidence="4">
    <location>
        <begin position="23"/>
        <end position="59"/>
    </location>
</feature>
<dbReference type="GO" id="GO:0050830">
    <property type="term" value="P:defense response to Gram-positive bacterium"/>
    <property type="evidence" value="ECO:0007669"/>
    <property type="project" value="UniProtKB-ARBA"/>
</dbReference>
<evidence type="ECO:0000256" key="4">
    <source>
        <dbReference type="SAM" id="SignalP"/>
    </source>
</evidence>
<dbReference type="Pfam" id="PF03032">
    <property type="entry name" value="FSAP_sig_propep"/>
    <property type="match status" value="1"/>
</dbReference>
<protein>
    <submittedName>
        <fullName evidence="6">Andersonin-F peptide</fullName>
    </submittedName>
</protein>
<name>E3SZN6_ODOAN</name>
<dbReference type="GO" id="GO:0005576">
    <property type="term" value="C:extracellular region"/>
    <property type="evidence" value="ECO:0007669"/>
    <property type="project" value="UniProtKB-SubCell"/>
</dbReference>
<dbReference type="EMBL" id="GU134106">
    <property type="protein sequence ID" value="ADP06171.1"/>
    <property type="molecule type" value="mRNA"/>
</dbReference>
<organism evidence="6">
    <name type="scientific">Odorrana andersonii</name>
    <name type="common">Golden crossband frog</name>
    <name type="synonym">Rana andersonii</name>
    <dbReference type="NCBI Taxonomy" id="369514"/>
    <lineage>
        <taxon>Eukaryota</taxon>
        <taxon>Metazoa</taxon>
        <taxon>Chordata</taxon>
        <taxon>Craniata</taxon>
        <taxon>Vertebrata</taxon>
        <taxon>Euteleostomi</taxon>
        <taxon>Amphibia</taxon>
        <taxon>Batrachia</taxon>
        <taxon>Anura</taxon>
        <taxon>Neobatrachia</taxon>
        <taxon>Ranoidea</taxon>
        <taxon>Ranidae</taxon>
        <taxon>Odorrana</taxon>
    </lineage>
</organism>
<feature type="domain" description="Frog antimicrobial peptide propeptide" evidence="5">
    <location>
        <begin position="4"/>
        <end position="45"/>
    </location>
</feature>
<dbReference type="AlphaFoldDB" id="E3SZN6"/>
<sequence>MFPLKKPLLLLFFLAPLNLSPCEEERNAEEERRDDPDEMNAEVEKRALFKIMNKIADSL</sequence>
<keyword evidence="3 4" id="KW-0732">Signal</keyword>
<dbReference type="GO" id="GO:0050829">
    <property type="term" value="P:defense response to Gram-negative bacterium"/>
    <property type="evidence" value="ECO:0007669"/>
    <property type="project" value="UniProtKB-ARBA"/>
</dbReference>
<feature type="signal peptide" evidence="4">
    <location>
        <begin position="1"/>
        <end position="22"/>
    </location>
</feature>
<accession>E3SZN6</accession>